<comment type="subcellular location">
    <subcellularLocation>
        <location evidence="3">Nucleus</location>
    </subcellularLocation>
</comment>
<dbReference type="GO" id="GO:0000786">
    <property type="term" value="C:nucleosome"/>
    <property type="evidence" value="ECO:0007669"/>
    <property type="project" value="InterPro"/>
</dbReference>
<dbReference type="EMBL" id="JABBWE010000008">
    <property type="protein sequence ID" value="KAG1800860.1"/>
    <property type="molecule type" value="Genomic_DNA"/>
</dbReference>
<accession>A0A9P7J3D5</accession>
<dbReference type="RefSeq" id="XP_041164602.1">
    <property type="nucleotide sequence ID" value="XM_041297306.1"/>
</dbReference>
<evidence type="ECO:0000256" key="2">
    <source>
        <dbReference type="ARBA" id="ARBA00023125"/>
    </source>
</evidence>
<feature type="compositionally biased region" description="Low complexity" evidence="4">
    <location>
        <begin position="131"/>
        <end position="154"/>
    </location>
</feature>
<protein>
    <recommendedName>
        <fullName evidence="1">Histone H1</fullName>
    </recommendedName>
</protein>
<dbReference type="SUPFAM" id="SSF46785">
    <property type="entry name" value="Winged helix' DNA-binding domain"/>
    <property type="match status" value="1"/>
</dbReference>
<feature type="domain" description="H15" evidence="5">
    <location>
        <begin position="45"/>
        <end position="120"/>
    </location>
</feature>
<dbReference type="InterPro" id="IPR036390">
    <property type="entry name" value="WH_DNA-bd_sf"/>
</dbReference>
<gene>
    <name evidence="6" type="ORF">HD556DRAFT_1229811</name>
</gene>
<feature type="region of interest" description="Disordered" evidence="4">
    <location>
        <begin position="109"/>
        <end position="238"/>
    </location>
</feature>
<dbReference type="InterPro" id="IPR005818">
    <property type="entry name" value="Histone_H1/H5_H15"/>
</dbReference>
<dbReference type="InterPro" id="IPR005819">
    <property type="entry name" value="H1/H5"/>
</dbReference>
<evidence type="ECO:0000313" key="7">
    <source>
        <dbReference type="Proteomes" id="UP000719766"/>
    </source>
</evidence>
<dbReference type="GO" id="GO:0006334">
    <property type="term" value="P:nucleosome assembly"/>
    <property type="evidence" value="ECO:0007669"/>
    <property type="project" value="InterPro"/>
</dbReference>
<dbReference type="SMART" id="SM00526">
    <property type="entry name" value="H15"/>
    <property type="match status" value="1"/>
</dbReference>
<dbReference type="Gene3D" id="1.10.10.10">
    <property type="entry name" value="Winged helix-like DNA-binding domain superfamily/Winged helix DNA-binding domain"/>
    <property type="match status" value="1"/>
</dbReference>
<sequence>MSSNTSASPPPIETLPASSSKTKKTAAKKPASKKVPTKAAPKVVSHPSWKDIIKACITAHKEDARSGVSRATIKKFAEETYRLEVSGTNLYQLNRAIASGVMAGVFALPKGPSGKVKLAPKKKASDDENSKPVPVKKAVVKPAAKPASKKAPAPVKKPDAPAKKITTKKPAAASKARKPASQKTTPAATKKAATAAAPKKAAPKKATAGAPTKKPAAKSAAPAKKASSAKTSEKKKVG</sequence>
<evidence type="ECO:0000256" key="4">
    <source>
        <dbReference type="SAM" id="MobiDB-lite"/>
    </source>
</evidence>
<dbReference type="GO" id="GO:0030527">
    <property type="term" value="F:structural constituent of chromatin"/>
    <property type="evidence" value="ECO:0007669"/>
    <property type="project" value="InterPro"/>
</dbReference>
<feature type="region of interest" description="Disordered" evidence="4">
    <location>
        <begin position="1"/>
        <end position="44"/>
    </location>
</feature>
<dbReference type="Proteomes" id="UP000719766">
    <property type="component" value="Unassembled WGS sequence"/>
</dbReference>
<feature type="compositionally biased region" description="Basic residues" evidence="4">
    <location>
        <begin position="21"/>
        <end position="36"/>
    </location>
</feature>
<keyword evidence="3" id="KW-0539">Nucleus</keyword>
<evidence type="ECO:0000259" key="5">
    <source>
        <dbReference type="PROSITE" id="PS51504"/>
    </source>
</evidence>
<proteinExistence type="inferred from homology"/>
<reference evidence="6" key="1">
    <citation type="journal article" date="2020" name="New Phytol.">
        <title>Comparative genomics reveals dynamic genome evolution in host specialist ectomycorrhizal fungi.</title>
        <authorList>
            <person name="Lofgren L.A."/>
            <person name="Nguyen N.H."/>
            <person name="Vilgalys R."/>
            <person name="Ruytinx J."/>
            <person name="Liao H.L."/>
            <person name="Branco S."/>
            <person name="Kuo A."/>
            <person name="LaButti K."/>
            <person name="Lipzen A."/>
            <person name="Andreopoulos W."/>
            <person name="Pangilinan J."/>
            <person name="Riley R."/>
            <person name="Hundley H."/>
            <person name="Na H."/>
            <person name="Barry K."/>
            <person name="Grigoriev I.V."/>
            <person name="Stajich J.E."/>
            <person name="Kennedy P.G."/>
        </authorList>
    </citation>
    <scope>NUCLEOTIDE SEQUENCE</scope>
    <source>
        <strain evidence="6">S12</strain>
    </source>
</reference>
<evidence type="ECO:0000256" key="1">
    <source>
        <dbReference type="ARBA" id="ARBA00020833"/>
    </source>
</evidence>
<evidence type="ECO:0000313" key="6">
    <source>
        <dbReference type="EMBL" id="KAG1800860.1"/>
    </source>
</evidence>
<dbReference type="GO" id="GO:0003677">
    <property type="term" value="F:DNA binding"/>
    <property type="evidence" value="ECO:0007669"/>
    <property type="project" value="UniProtKB-KW"/>
</dbReference>
<organism evidence="6 7">
    <name type="scientific">Suillus plorans</name>
    <dbReference type="NCBI Taxonomy" id="116603"/>
    <lineage>
        <taxon>Eukaryota</taxon>
        <taxon>Fungi</taxon>
        <taxon>Dikarya</taxon>
        <taxon>Basidiomycota</taxon>
        <taxon>Agaricomycotina</taxon>
        <taxon>Agaricomycetes</taxon>
        <taxon>Agaricomycetidae</taxon>
        <taxon>Boletales</taxon>
        <taxon>Suillineae</taxon>
        <taxon>Suillaceae</taxon>
        <taxon>Suillus</taxon>
    </lineage>
</organism>
<feature type="compositionally biased region" description="Low complexity" evidence="4">
    <location>
        <begin position="181"/>
        <end position="230"/>
    </location>
</feature>
<comment type="caution">
    <text evidence="6">The sequence shown here is derived from an EMBL/GenBank/DDBJ whole genome shotgun (WGS) entry which is preliminary data.</text>
</comment>
<name>A0A9P7J3D5_9AGAM</name>
<dbReference type="AlphaFoldDB" id="A0A9P7J3D5"/>
<evidence type="ECO:0000256" key="3">
    <source>
        <dbReference type="RuleBase" id="RU003894"/>
    </source>
</evidence>
<comment type="similarity">
    <text evidence="3">Belongs to the histone H1/H5 family.</text>
</comment>
<dbReference type="GO" id="GO:0005634">
    <property type="term" value="C:nucleus"/>
    <property type="evidence" value="ECO:0007669"/>
    <property type="project" value="UniProtKB-SubCell"/>
</dbReference>
<dbReference type="Pfam" id="PF00538">
    <property type="entry name" value="Linker_histone"/>
    <property type="match status" value="1"/>
</dbReference>
<dbReference type="PRINTS" id="PR00624">
    <property type="entry name" value="HISTONEH5"/>
</dbReference>
<keyword evidence="2 3" id="KW-0238">DNA-binding</keyword>
<keyword evidence="3" id="KW-0158">Chromosome</keyword>
<dbReference type="GeneID" id="64591070"/>
<dbReference type="InterPro" id="IPR036388">
    <property type="entry name" value="WH-like_DNA-bd_sf"/>
</dbReference>
<dbReference type="OrthoDB" id="1110759at2759"/>
<keyword evidence="7" id="KW-1185">Reference proteome</keyword>
<dbReference type="PROSITE" id="PS51504">
    <property type="entry name" value="H15"/>
    <property type="match status" value="1"/>
</dbReference>